<name>A0ABR1NBZ4_9PEZI</name>
<evidence type="ECO:0000313" key="2">
    <source>
        <dbReference type="EMBL" id="KAK7611559.1"/>
    </source>
</evidence>
<sequence length="180" mass="19487">MRLKARGVRLSDVANAHAAPACPPATLTRPGRLPTCALYRPTCQTTDTPLPPSTTPPSSAETQSLTVRRSGSRSQTRSSLVSVFCVPTIATRPSRQNLSSPLPTPVSSCPPASFSSRTAMLHRSDDDSRQGLSFGIQALQQSDGKGSRFCDFWRRRGDNIQDSESDVFPCRLFCAMLMDG</sequence>
<gene>
    <name evidence="2" type="ORF">JOL62DRAFT_61756</name>
</gene>
<dbReference type="Proteomes" id="UP001367316">
    <property type="component" value="Unassembled WGS sequence"/>
</dbReference>
<organism evidence="2 3">
    <name type="scientific">Phyllosticta paracitricarpa</name>
    <dbReference type="NCBI Taxonomy" id="2016321"/>
    <lineage>
        <taxon>Eukaryota</taxon>
        <taxon>Fungi</taxon>
        <taxon>Dikarya</taxon>
        <taxon>Ascomycota</taxon>
        <taxon>Pezizomycotina</taxon>
        <taxon>Dothideomycetes</taxon>
        <taxon>Dothideomycetes incertae sedis</taxon>
        <taxon>Botryosphaeriales</taxon>
        <taxon>Phyllostictaceae</taxon>
        <taxon>Phyllosticta</taxon>
    </lineage>
</organism>
<feature type="region of interest" description="Disordered" evidence="1">
    <location>
        <begin position="44"/>
        <end position="74"/>
    </location>
</feature>
<keyword evidence="3" id="KW-1185">Reference proteome</keyword>
<accession>A0ABR1NBZ4</accession>
<comment type="caution">
    <text evidence="2">The sequence shown here is derived from an EMBL/GenBank/DDBJ whole genome shotgun (WGS) entry which is preliminary data.</text>
</comment>
<evidence type="ECO:0000256" key="1">
    <source>
        <dbReference type="SAM" id="MobiDB-lite"/>
    </source>
</evidence>
<protein>
    <submittedName>
        <fullName evidence="2">Uncharacterized protein</fullName>
    </submittedName>
</protein>
<feature type="region of interest" description="Disordered" evidence="1">
    <location>
        <begin position="94"/>
        <end position="115"/>
    </location>
</feature>
<evidence type="ECO:0000313" key="3">
    <source>
        <dbReference type="Proteomes" id="UP001367316"/>
    </source>
</evidence>
<feature type="compositionally biased region" description="Polar residues" evidence="1">
    <location>
        <begin position="94"/>
        <end position="107"/>
    </location>
</feature>
<proteinExistence type="predicted"/>
<reference evidence="2 3" key="1">
    <citation type="submission" date="2024-04" db="EMBL/GenBank/DDBJ databases">
        <title>Phyllosticta paracitricarpa is synonymous to the EU quarantine fungus P. citricarpa based on phylogenomic analyses.</title>
        <authorList>
            <consortium name="Lawrence Berkeley National Laboratory"/>
            <person name="Van ingen-buijs V.A."/>
            <person name="Van westerhoven A.C."/>
            <person name="Haridas S."/>
            <person name="Skiadas P."/>
            <person name="Martin F."/>
            <person name="Groenewald J.Z."/>
            <person name="Crous P.W."/>
            <person name="Seidl M.F."/>
        </authorList>
    </citation>
    <scope>NUCLEOTIDE SEQUENCE [LARGE SCALE GENOMIC DNA]</scope>
    <source>
        <strain evidence="2 3">CBS 141358</strain>
    </source>
</reference>
<dbReference type="EMBL" id="JBBPBF010000013">
    <property type="protein sequence ID" value="KAK7611559.1"/>
    <property type="molecule type" value="Genomic_DNA"/>
</dbReference>